<dbReference type="PANTHER" id="PTHR10720">
    <property type="entry name" value="HEME OXYGENASE"/>
    <property type="match status" value="1"/>
</dbReference>
<dbReference type="PANTHER" id="PTHR10720:SF1">
    <property type="entry name" value="HEME OXYGENASE 1"/>
    <property type="match status" value="1"/>
</dbReference>
<evidence type="ECO:0000256" key="3">
    <source>
        <dbReference type="ARBA" id="ARBA00022617"/>
    </source>
</evidence>
<proteinExistence type="inferred from homology"/>
<dbReference type="CDD" id="cd19165">
    <property type="entry name" value="HemeO"/>
    <property type="match status" value="1"/>
</dbReference>
<dbReference type="InterPro" id="IPR016084">
    <property type="entry name" value="Haem_Oase-like_multi-hlx"/>
</dbReference>
<dbReference type="PRINTS" id="PR00088">
    <property type="entry name" value="HAEMOXYGNASE"/>
</dbReference>
<dbReference type="GO" id="GO:0020037">
    <property type="term" value="F:heme binding"/>
    <property type="evidence" value="ECO:0007669"/>
    <property type="project" value="TreeGrafter"/>
</dbReference>
<dbReference type="GO" id="GO:0042167">
    <property type="term" value="P:heme catabolic process"/>
    <property type="evidence" value="ECO:0007669"/>
    <property type="project" value="TreeGrafter"/>
</dbReference>
<dbReference type="InterPro" id="IPR002051">
    <property type="entry name" value="Haem_Oase"/>
</dbReference>
<keyword evidence="11" id="KW-0812">Transmembrane</keyword>
<comment type="catalytic activity">
    <reaction evidence="8">
        <text>heme b + 3 reduced [NADPH--hemoprotein reductase] + 3 O2 = biliverdin IXalpha + CO + Fe(2+) + 3 oxidized [NADPH--hemoprotein reductase] + 3 H2O + H(+)</text>
        <dbReference type="Rhea" id="RHEA:21764"/>
        <dbReference type="Rhea" id="RHEA-COMP:11964"/>
        <dbReference type="Rhea" id="RHEA-COMP:11965"/>
        <dbReference type="ChEBI" id="CHEBI:15377"/>
        <dbReference type="ChEBI" id="CHEBI:15378"/>
        <dbReference type="ChEBI" id="CHEBI:15379"/>
        <dbReference type="ChEBI" id="CHEBI:17245"/>
        <dbReference type="ChEBI" id="CHEBI:29033"/>
        <dbReference type="ChEBI" id="CHEBI:57618"/>
        <dbReference type="ChEBI" id="CHEBI:57991"/>
        <dbReference type="ChEBI" id="CHEBI:58210"/>
        <dbReference type="ChEBI" id="CHEBI:60344"/>
        <dbReference type="EC" id="1.14.14.18"/>
    </reaction>
</comment>
<keyword evidence="11" id="KW-0472">Membrane</keyword>
<dbReference type="GO" id="GO:0006788">
    <property type="term" value="P:heme oxidation"/>
    <property type="evidence" value="ECO:0007669"/>
    <property type="project" value="UniProtKB-UniRule"/>
</dbReference>
<gene>
    <name evidence="12" type="ORF">XNOV1_A029301</name>
</gene>
<evidence type="ECO:0000256" key="1">
    <source>
        <dbReference type="ARBA" id="ARBA00004240"/>
    </source>
</evidence>
<dbReference type="SUPFAM" id="SSF48613">
    <property type="entry name" value="Heme oxygenase-like"/>
    <property type="match status" value="1"/>
</dbReference>
<comment type="subcellular location">
    <subcellularLocation>
        <location evidence="1">Endoplasmic reticulum</location>
    </subcellularLocation>
</comment>
<evidence type="ECO:0000313" key="12">
    <source>
        <dbReference type="EMBL" id="CAJ1075722.1"/>
    </source>
</evidence>
<dbReference type="GO" id="GO:0046872">
    <property type="term" value="F:metal ion binding"/>
    <property type="evidence" value="ECO:0007669"/>
    <property type="project" value="UniProtKB-UniRule"/>
</dbReference>
<feature type="binding site" description="axial binding residue" evidence="10">
    <location>
        <position position="31"/>
    </location>
    <ligand>
        <name>heme b</name>
        <dbReference type="ChEBI" id="CHEBI:60344"/>
    </ligand>
    <ligandPart>
        <name>Fe</name>
        <dbReference type="ChEBI" id="CHEBI:18248"/>
    </ligandPart>
</feature>
<evidence type="ECO:0000256" key="11">
    <source>
        <dbReference type="SAM" id="Phobius"/>
    </source>
</evidence>
<reference evidence="12" key="1">
    <citation type="submission" date="2023-08" db="EMBL/GenBank/DDBJ databases">
        <authorList>
            <person name="Alioto T."/>
            <person name="Alioto T."/>
            <person name="Gomez Garrido J."/>
        </authorList>
    </citation>
    <scope>NUCLEOTIDE SEQUENCE</scope>
</reference>
<evidence type="ECO:0000256" key="9">
    <source>
        <dbReference type="PIRSR" id="PIRSR000343-1"/>
    </source>
</evidence>
<evidence type="ECO:0000256" key="7">
    <source>
        <dbReference type="ARBA" id="ARBA00023004"/>
    </source>
</evidence>
<sequence>MENMKSARKNDEGEVGSDLSEQIKAATKNNHIRAENTQLMLSYQKGQITLPQYKVLLCSLYVIYKALEEELDRNSSHAAVAPIYFPQELARLEALESDLEHFFGSEWRKKVIVPAATQRYEQRLRKIGKEHPELLVAHAYTRYLGDLSGGQVLGKITQKSLGLSDKEGLSFFSFPGVTSPHRFKQLYRSRMNSIELTEEEKTEVLEEAVAAFELNIQVFDDLQKMLSITAETVNRSEGNDFKTSRFPSSPIMQFTVGLCVALTTIGIGVYSL</sequence>
<comment type="similarity">
    <text evidence="2 8">Belongs to the heme oxygenase family.</text>
</comment>
<keyword evidence="11" id="KW-1133">Transmembrane helix</keyword>
<protein>
    <recommendedName>
        <fullName evidence="8">Heme oxygenase</fullName>
        <ecNumber evidence="8">1.14.14.18</ecNumber>
    </recommendedName>
</protein>
<dbReference type="GO" id="GO:0004392">
    <property type="term" value="F:heme oxygenase (decyclizing) activity"/>
    <property type="evidence" value="ECO:0007669"/>
    <property type="project" value="UniProtKB-UniRule"/>
</dbReference>
<dbReference type="EMBL" id="OY660879">
    <property type="protein sequence ID" value="CAJ1075722.1"/>
    <property type="molecule type" value="Genomic_DNA"/>
</dbReference>
<dbReference type="FunFam" id="1.20.910.10:FF:000001">
    <property type="entry name" value="Heme oxygenase 1"/>
    <property type="match status" value="1"/>
</dbReference>
<dbReference type="PIRSF" id="PIRSF000343">
    <property type="entry name" value="Haem_Oase"/>
    <property type="match status" value="1"/>
</dbReference>
<evidence type="ECO:0000313" key="13">
    <source>
        <dbReference type="Proteomes" id="UP001178508"/>
    </source>
</evidence>
<keyword evidence="7 8" id="KW-0408">Iron</keyword>
<keyword evidence="6" id="KW-0560">Oxidoreductase</keyword>
<dbReference type="Pfam" id="PF01126">
    <property type="entry name" value="Heme_oxygenase"/>
    <property type="match status" value="1"/>
</dbReference>
<feature type="binding site" evidence="9">
    <location>
        <position position="188"/>
    </location>
    <ligand>
        <name>heme b</name>
        <dbReference type="ChEBI" id="CHEBI:60344"/>
    </ligand>
</feature>
<dbReference type="GO" id="GO:0006979">
    <property type="term" value="P:response to oxidative stress"/>
    <property type="evidence" value="ECO:0007669"/>
    <property type="project" value="TreeGrafter"/>
</dbReference>
<dbReference type="AlphaFoldDB" id="A0AAV1GUG5"/>
<feature type="binding site" evidence="9">
    <location>
        <position position="140"/>
    </location>
    <ligand>
        <name>heme b</name>
        <dbReference type="ChEBI" id="CHEBI:60344"/>
    </ligand>
</feature>
<dbReference type="EC" id="1.14.14.18" evidence="8"/>
<keyword evidence="3 8" id="KW-0349">Heme</keyword>
<evidence type="ECO:0000256" key="8">
    <source>
        <dbReference type="PIRNR" id="PIRNR000343"/>
    </source>
</evidence>
<accession>A0AAV1GUG5</accession>
<evidence type="ECO:0000256" key="5">
    <source>
        <dbReference type="ARBA" id="ARBA00022824"/>
    </source>
</evidence>
<dbReference type="InterPro" id="IPR016053">
    <property type="entry name" value="Haem_Oase-like"/>
</dbReference>
<name>A0AAV1GUG5_XYRNO</name>
<dbReference type="InterPro" id="IPR018207">
    <property type="entry name" value="Haem_oxygenase_CS"/>
</dbReference>
<feature type="transmembrane region" description="Helical" evidence="11">
    <location>
        <begin position="251"/>
        <end position="270"/>
    </location>
</feature>
<keyword evidence="5" id="KW-0256">Endoplasmic reticulum</keyword>
<evidence type="ECO:0000256" key="6">
    <source>
        <dbReference type="ARBA" id="ARBA00023002"/>
    </source>
</evidence>
<dbReference type="PROSITE" id="PS00593">
    <property type="entry name" value="HEME_OXYGENASE"/>
    <property type="match status" value="1"/>
</dbReference>
<dbReference type="GO" id="GO:0005783">
    <property type="term" value="C:endoplasmic reticulum"/>
    <property type="evidence" value="ECO:0007669"/>
    <property type="project" value="UniProtKB-SubCell"/>
</dbReference>
<dbReference type="Gene3D" id="1.20.910.10">
    <property type="entry name" value="Heme oxygenase-like"/>
    <property type="match status" value="1"/>
</dbReference>
<evidence type="ECO:0000256" key="2">
    <source>
        <dbReference type="ARBA" id="ARBA00006134"/>
    </source>
</evidence>
<feature type="binding site" evidence="9">
    <location>
        <position position="24"/>
    </location>
    <ligand>
        <name>heme b</name>
        <dbReference type="ChEBI" id="CHEBI:60344"/>
    </ligand>
</feature>
<organism evidence="12 13">
    <name type="scientific">Xyrichtys novacula</name>
    <name type="common">Pearly razorfish</name>
    <name type="synonym">Hemipteronotus novacula</name>
    <dbReference type="NCBI Taxonomy" id="13765"/>
    <lineage>
        <taxon>Eukaryota</taxon>
        <taxon>Metazoa</taxon>
        <taxon>Chordata</taxon>
        <taxon>Craniata</taxon>
        <taxon>Vertebrata</taxon>
        <taxon>Euteleostomi</taxon>
        <taxon>Actinopterygii</taxon>
        <taxon>Neopterygii</taxon>
        <taxon>Teleostei</taxon>
        <taxon>Neoteleostei</taxon>
        <taxon>Acanthomorphata</taxon>
        <taxon>Eupercaria</taxon>
        <taxon>Labriformes</taxon>
        <taxon>Labridae</taxon>
        <taxon>Xyrichtys</taxon>
    </lineage>
</organism>
<keyword evidence="4 8" id="KW-0479">Metal-binding</keyword>
<evidence type="ECO:0000256" key="4">
    <source>
        <dbReference type="ARBA" id="ARBA00022723"/>
    </source>
</evidence>
<evidence type="ECO:0000256" key="10">
    <source>
        <dbReference type="PIRSR" id="PIRSR000343-2"/>
    </source>
</evidence>
<keyword evidence="13" id="KW-1185">Reference proteome</keyword>
<dbReference type="Proteomes" id="UP001178508">
    <property type="component" value="Chromosome 16"/>
</dbReference>